<proteinExistence type="inferred from homology"/>
<reference evidence="16 17" key="1">
    <citation type="submission" date="2016-10" db="EMBL/GenBank/DDBJ databases">
        <title>Alkaliphiles isolated from bioreactors.</title>
        <authorList>
            <person name="Salah Z."/>
            <person name="Rout S.P."/>
            <person name="Humphreys P.N."/>
        </authorList>
    </citation>
    <scope>NUCLEOTIDE SEQUENCE [LARGE SCALE GENOMIC DNA]</scope>
    <source>
        <strain evidence="16 17">ZS02</strain>
    </source>
</reference>
<dbReference type="Pfam" id="PF07715">
    <property type="entry name" value="Plug"/>
    <property type="match status" value="1"/>
</dbReference>
<comment type="subcellular location">
    <subcellularLocation>
        <location evidence="1 11">Cell outer membrane</location>
        <topology evidence="1 11">Multi-pass membrane protein</topology>
    </subcellularLocation>
</comment>
<dbReference type="Pfam" id="PF00593">
    <property type="entry name" value="TonB_dep_Rec_b-barrel"/>
    <property type="match status" value="1"/>
</dbReference>
<evidence type="ECO:0000256" key="8">
    <source>
        <dbReference type="ARBA" id="ARBA00023136"/>
    </source>
</evidence>
<evidence type="ECO:0000256" key="9">
    <source>
        <dbReference type="ARBA" id="ARBA00023170"/>
    </source>
</evidence>
<protein>
    <recommendedName>
        <fullName evidence="18">TonB-dependent receptor</fullName>
    </recommendedName>
</protein>
<dbReference type="AlphaFoldDB" id="A0A1R1I237"/>
<evidence type="ECO:0000256" key="13">
    <source>
        <dbReference type="SAM" id="SignalP"/>
    </source>
</evidence>
<keyword evidence="8 11" id="KW-0472">Membrane</keyword>
<evidence type="ECO:0000256" key="1">
    <source>
        <dbReference type="ARBA" id="ARBA00004571"/>
    </source>
</evidence>
<keyword evidence="10 11" id="KW-0998">Cell outer membrane</keyword>
<evidence type="ECO:0000256" key="4">
    <source>
        <dbReference type="ARBA" id="ARBA00022452"/>
    </source>
</evidence>
<evidence type="ECO:0000256" key="3">
    <source>
        <dbReference type="ARBA" id="ARBA00022448"/>
    </source>
</evidence>
<sequence>MGRKSSGALLPAFVLAIAAAAPASAQTVDAAALSLEDLLEVTVTGAAKYAQKQSQVAAAASVITRDEIKAFGWRTLDEALSSLPGIHASYDRQYGSIGTRGIGLPGDYLTRVLVAVNGNRINDALYDGGSIGRDFPVDIDLVERIEFIGGPGGAVYGQNAMFGVVNIITRDGASLDGGEAAVAWKNRGNQREARISWGRRLENGVDAMFSVSGLRADGQTLNMAYPGAGPGGSDVAGRVAGQDSERDREFFARVARGAWSAEVASGKRRKDDPTASFFADALADGQYQRDAYSVMQLQYRQSYLNDQLEVLARVFYGRQRYDGIFHYSGVPNLAKGESDWHGGELRLLHTGIAGHKLLFGAEWQRNSRIMQSNDDPTTVGIDTLIRGDGRRQGVYFQDEWQFADAWTSIIGMRADHSDVGGSQLSPRLGLIWQAAPATTLKMLYGRAHREPNAYERDYDDTVSQLANPGLDSETVDTYELIADHRLGNGTSLRASLYRWRLKDIITLNTDAVSGLTQYRSGERIDARGVELSAARHWPSGVRLRGSVSFQDVAYPGGRELENSPRWLGRLNLIYPLPWHGLRLGYEYRFEGRRRTLAGANLDAYSLSHLNLSAEGWIRGVDLSLGVRNLFDRRYRHPGADSNWQDSFTQDGRAVLLKMDYRF</sequence>
<evidence type="ECO:0000256" key="6">
    <source>
        <dbReference type="ARBA" id="ARBA00022729"/>
    </source>
</evidence>
<keyword evidence="7 12" id="KW-0798">TonB box</keyword>
<dbReference type="GO" id="GO:0009279">
    <property type="term" value="C:cell outer membrane"/>
    <property type="evidence" value="ECO:0007669"/>
    <property type="project" value="UniProtKB-SubCell"/>
</dbReference>
<dbReference type="Gene3D" id="2.40.170.20">
    <property type="entry name" value="TonB-dependent receptor, beta-barrel domain"/>
    <property type="match status" value="1"/>
</dbReference>
<dbReference type="EMBL" id="MTHD01000005">
    <property type="protein sequence ID" value="OMG52664.1"/>
    <property type="molecule type" value="Genomic_DNA"/>
</dbReference>
<evidence type="ECO:0000256" key="10">
    <source>
        <dbReference type="ARBA" id="ARBA00023237"/>
    </source>
</evidence>
<feature type="domain" description="TonB-dependent receptor plug" evidence="15">
    <location>
        <begin position="53"/>
        <end position="164"/>
    </location>
</feature>
<evidence type="ECO:0000256" key="7">
    <source>
        <dbReference type="ARBA" id="ARBA00023077"/>
    </source>
</evidence>
<dbReference type="CDD" id="cd01347">
    <property type="entry name" value="ligand_gated_channel"/>
    <property type="match status" value="1"/>
</dbReference>
<dbReference type="InterPro" id="IPR012910">
    <property type="entry name" value="Plug_dom"/>
</dbReference>
<dbReference type="Proteomes" id="UP000187526">
    <property type="component" value="Unassembled WGS sequence"/>
</dbReference>
<dbReference type="InterPro" id="IPR037066">
    <property type="entry name" value="Plug_dom_sf"/>
</dbReference>
<dbReference type="PROSITE" id="PS52016">
    <property type="entry name" value="TONB_DEPENDENT_REC_3"/>
    <property type="match status" value="1"/>
</dbReference>
<evidence type="ECO:0000256" key="12">
    <source>
        <dbReference type="RuleBase" id="RU003357"/>
    </source>
</evidence>
<comment type="caution">
    <text evidence="16">The sequence shown here is derived from an EMBL/GenBank/DDBJ whole genome shotgun (WGS) entry which is preliminary data.</text>
</comment>
<keyword evidence="6 13" id="KW-0732">Signal</keyword>
<gene>
    <name evidence="16" type="ORF">BJN45_15080</name>
</gene>
<keyword evidence="4 11" id="KW-1134">Transmembrane beta strand</keyword>
<dbReference type="OrthoDB" id="183532at2"/>
<dbReference type="SUPFAM" id="SSF56935">
    <property type="entry name" value="Porins"/>
    <property type="match status" value="1"/>
</dbReference>
<evidence type="ECO:0000313" key="17">
    <source>
        <dbReference type="Proteomes" id="UP000187526"/>
    </source>
</evidence>
<evidence type="ECO:0000256" key="11">
    <source>
        <dbReference type="PROSITE-ProRule" id="PRU01360"/>
    </source>
</evidence>
<dbReference type="InterPro" id="IPR039426">
    <property type="entry name" value="TonB-dep_rcpt-like"/>
</dbReference>
<dbReference type="STRING" id="418702.BJN45_15080"/>
<dbReference type="PANTHER" id="PTHR30069:SF29">
    <property type="entry name" value="HEMOGLOBIN AND HEMOGLOBIN-HAPTOGLOBIN-BINDING PROTEIN 1-RELATED"/>
    <property type="match status" value="1"/>
</dbReference>
<dbReference type="GO" id="GO:0015344">
    <property type="term" value="F:siderophore uptake transmembrane transporter activity"/>
    <property type="evidence" value="ECO:0007669"/>
    <property type="project" value="TreeGrafter"/>
</dbReference>
<evidence type="ECO:0000313" key="16">
    <source>
        <dbReference type="EMBL" id="OMG52664.1"/>
    </source>
</evidence>
<organism evidence="16 17">
    <name type="scientific">Azonexus hydrophilus</name>
    <dbReference type="NCBI Taxonomy" id="418702"/>
    <lineage>
        <taxon>Bacteria</taxon>
        <taxon>Pseudomonadati</taxon>
        <taxon>Pseudomonadota</taxon>
        <taxon>Betaproteobacteria</taxon>
        <taxon>Rhodocyclales</taxon>
        <taxon>Azonexaceae</taxon>
        <taxon>Azonexus</taxon>
    </lineage>
</organism>
<dbReference type="InterPro" id="IPR000531">
    <property type="entry name" value="Beta-barrel_TonB"/>
</dbReference>
<evidence type="ECO:0000256" key="5">
    <source>
        <dbReference type="ARBA" id="ARBA00022692"/>
    </source>
</evidence>
<dbReference type="PANTHER" id="PTHR30069">
    <property type="entry name" value="TONB-DEPENDENT OUTER MEMBRANE RECEPTOR"/>
    <property type="match status" value="1"/>
</dbReference>
<dbReference type="GO" id="GO:0044718">
    <property type="term" value="P:siderophore transmembrane transport"/>
    <property type="evidence" value="ECO:0007669"/>
    <property type="project" value="TreeGrafter"/>
</dbReference>
<name>A0A1R1I237_9RHOO</name>
<feature type="signal peptide" evidence="13">
    <location>
        <begin position="1"/>
        <end position="25"/>
    </location>
</feature>
<evidence type="ECO:0008006" key="18">
    <source>
        <dbReference type="Google" id="ProtNLM"/>
    </source>
</evidence>
<dbReference type="InterPro" id="IPR036942">
    <property type="entry name" value="Beta-barrel_TonB_sf"/>
</dbReference>
<keyword evidence="5 11" id="KW-0812">Transmembrane</keyword>
<evidence type="ECO:0000256" key="2">
    <source>
        <dbReference type="ARBA" id="ARBA00009810"/>
    </source>
</evidence>
<keyword evidence="3 11" id="KW-0813">Transport</keyword>
<keyword evidence="9" id="KW-0675">Receptor</keyword>
<dbReference type="Gene3D" id="2.170.130.10">
    <property type="entry name" value="TonB-dependent receptor, plug domain"/>
    <property type="match status" value="1"/>
</dbReference>
<keyword evidence="17" id="KW-1185">Reference proteome</keyword>
<comment type="similarity">
    <text evidence="2 11 12">Belongs to the TonB-dependent receptor family.</text>
</comment>
<evidence type="ECO:0000259" key="14">
    <source>
        <dbReference type="Pfam" id="PF00593"/>
    </source>
</evidence>
<evidence type="ECO:0000259" key="15">
    <source>
        <dbReference type="Pfam" id="PF07715"/>
    </source>
</evidence>
<feature type="domain" description="TonB-dependent receptor-like beta-barrel" evidence="14">
    <location>
        <begin position="279"/>
        <end position="629"/>
    </location>
</feature>
<feature type="chain" id="PRO_5012028635" description="TonB-dependent receptor" evidence="13">
    <location>
        <begin position="26"/>
        <end position="662"/>
    </location>
</feature>
<accession>A0A1R1I237</accession>